<feature type="domain" description="Transglutaminase-like" evidence="10">
    <location>
        <begin position="266"/>
        <end position="356"/>
    </location>
</feature>
<evidence type="ECO:0000256" key="2">
    <source>
        <dbReference type="ARBA" id="ARBA00022679"/>
    </source>
</evidence>
<evidence type="ECO:0000256" key="5">
    <source>
        <dbReference type="ARBA" id="ARBA00023315"/>
    </source>
</evidence>
<feature type="active site" evidence="8">
    <location>
        <position position="353"/>
    </location>
</feature>
<dbReference type="Proteomes" id="UP000008143">
    <property type="component" value="Chromosome 10"/>
</dbReference>
<dbReference type="PANTHER" id="PTHR11590">
    <property type="entry name" value="PROTEIN-GLUTAMINE GAMMA-GLUTAMYLTRANSFERASE"/>
    <property type="match status" value="1"/>
</dbReference>
<comment type="catalytic activity">
    <reaction evidence="7">
        <text>L-glutaminyl-[protein] + L-lysyl-[protein] = [protein]-L-lysyl-N(6)-5-L-glutamyl-[protein] + NH4(+)</text>
        <dbReference type="Rhea" id="RHEA:54816"/>
        <dbReference type="Rhea" id="RHEA-COMP:9752"/>
        <dbReference type="Rhea" id="RHEA-COMP:10207"/>
        <dbReference type="Rhea" id="RHEA-COMP:14005"/>
        <dbReference type="ChEBI" id="CHEBI:28938"/>
        <dbReference type="ChEBI" id="CHEBI:29969"/>
        <dbReference type="ChEBI" id="CHEBI:30011"/>
        <dbReference type="ChEBI" id="CHEBI:138370"/>
        <dbReference type="EC" id="2.3.2.13"/>
    </reaction>
</comment>
<dbReference type="SUPFAM" id="SSF54001">
    <property type="entry name" value="Cysteine proteinases"/>
    <property type="match status" value="1"/>
</dbReference>
<dbReference type="InterPro" id="IPR013783">
    <property type="entry name" value="Ig-like_fold"/>
</dbReference>
<dbReference type="InterPro" id="IPR038765">
    <property type="entry name" value="Papain-like_cys_pep_sf"/>
</dbReference>
<feature type="binding site" evidence="9">
    <location>
        <position position="442"/>
    </location>
    <ligand>
        <name>Ca(2+)</name>
        <dbReference type="ChEBI" id="CHEBI:29108"/>
    </ligand>
</feature>
<dbReference type="PIRSF" id="PIRSF000459">
    <property type="entry name" value="TGM_EBP42"/>
    <property type="match status" value="1"/>
</dbReference>
<feature type="binding site" evidence="9">
    <location>
        <position position="447"/>
    </location>
    <ligand>
        <name>Ca(2+)</name>
        <dbReference type="ChEBI" id="CHEBI:29108"/>
    </ligand>
</feature>
<dbReference type="AGR" id="Xenbase:XB-GENE-22168644"/>
<evidence type="ECO:0000256" key="8">
    <source>
        <dbReference type="PIRSR" id="PIRSR000459-1"/>
    </source>
</evidence>
<dbReference type="PROSITE" id="PS00547">
    <property type="entry name" value="TRANSGLUTAMINASES"/>
    <property type="match status" value="1"/>
</dbReference>
<dbReference type="GO" id="GO:0046872">
    <property type="term" value="F:metal ion binding"/>
    <property type="evidence" value="ECO:0007669"/>
    <property type="project" value="UniProtKB-KW"/>
</dbReference>
<feature type="binding site" evidence="9">
    <location>
        <position position="395"/>
    </location>
    <ligand>
        <name>Ca(2+)</name>
        <dbReference type="ChEBI" id="CHEBI:29108"/>
    </ligand>
</feature>
<dbReference type="FunFam" id="2.60.40.10:FF:002682">
    <property type="entry name" value="Transglutaminase 3, gene 1"/>
    <property type="match status" value="1"/>
</dbReference>
<dbReference type="SUPFAM" id="SSF49309">
    <property type="entry name" value="Transglutaminase, two C-terminal domains"/>
    <property type="match status" value="2"/>
</dbReference>
<dbReference type="AlphaFoldDB" id="A0A8J1IW89"/>
<evidence type="ECO:0000313" key="13">
    <source>
        <dbReference type="Xenbase" id="XB-GENE-22168644"/>
    </source>
</evidence>
<protein>
    <recommendedName>
        <fullName evidence="6">protein-glutamine gamma-glutamyltransferase</fullName>
        <ecNumber evidence="6">2.3.2.13</ecNumber>
    </recommendedName>
</protein>
<dbReference type="FunFam" id="3.90.260.10:FF:000001">
    <property type="entry name" value="Protein-glutamine gamma-glutamyltransferase 2"/>
    <property type="match status" value="1"/>
</dbReference>
<dbReference type="EC" id="2.3.2.13" evidence="6"/>
<evidence type="ECO:0000313" key="12">
    <source>
        <dbReference type="RefSeq" id="XP_031749864.1"/>
    </source>
</evidence>
<feature type="active site" evidence="8">
    <location>
        <position position="274"/>
    </location>
</feature>
<evidence type="ECO:0000259" key="10">
    <source>
        <dbReference type="SMART" id="SM00460"/>
    </source>
</evidence>
<sequence>MTVLRLRKFSMEESSNMAEHRTNYYSSSDLILRRAQAFRIMLYFNRPLQEKDKVEFTAATGPDPQEADDTMCIFPLFGSQSKASWTAEVDSIDSNCVTAIITSSADAVIGRYKLQLYTTSSKKKSYFKLREFVLLFNPWAEDDVVYMEDENERCEYVLNDHGIIYIGHEEMIDEQGWDFGQFEENILDISLQILDRSLNYQDDPVLDCSQRYDPGYVGRVLTAMINSFDDDGVLEGRWTGKFTGGVDPQHWIGSVEILMRWYRGGYKPVKYGQCWVFAAVMCTVLRCLGIPTRVITNFASAHDKDGNLGIDSIYSSSGRNMSKDTMWNFHVWNESWFRRNDLGSAYRGWQVLDATPQELSEGTYCCGPASLHAVKEGDVDKDYNVPFVFAEVNADRNTWVYYAKDVKEKVYTDSKSVGKHMSTKSVGGNERVEITNNYKYPEGTEKERQVYLKARKKLLDMGVLKDENLGRRFIGKKRYKKRGRASESADDSEEPTELGIIGKFQLVAPPKFGDDVNLILSLRNSGQKSEALKVKLSSSAIKYTGRPMSEIFSDQTSVTLGSMKEKQIPINIAASQYEEELTKDHLIEVVALCELKSKKKMLVRRVVSIEKPPLLIQVLSYPVVDELCELQVSFKNPLSVPLTDGILLLGGSGLIRKQIKRRVPKLGPKAEGSIVLEITPYRFGTQQLVVDFISKHFSAIKGFKRIEVAEDHLEDISEEIIVIEDD</sequence>
<keyword evidence="2" id="KW-0808">Transferase</keyword>
<gene>
    <name evidence="12 13" type="primary">tgm3l.5</name>
    <name evidence="12" type="synonym">tgm6</name>
</gene>
<evidence type="ECO:0000256" key="1">
    <source>
        <dbReference type="ARBA" id="ARBA00005968"/>
    </source>
</evidence>
<dbReference type="InterPro" id="IPR001102">
    <property type="entry name" value="Transglutaminase_N"/>
</dbReference>
<dbReference type="Gene3D" id="2.60.40.10">
    <property type="entry name" value="Immunoglobulins"/>
    <property type="match status" value="3"/>
</dbReference>
<dbReference type="SUPFAM" id="SSF81296">
    <property type="entry name" value="E set domains"/>
    <property type="match status" value="1"/>
</dbReference>
<keyword evidence="3 9" id="KW-0479">Metal-binding</keyword>
<evidence type="ECO:0000256" key="3">
    <source>
        <dbReference type="ARBA" id="ARBA00022723"/>
    </source>
</evidence>
<dbReference type="Pfam" id="PF01841">
    <property type="entry name" value="Transglut_core"/>
    <property type="match status" value="1"/>
</dbReference>
<dbReference type="InterPro" id="IPR050779">
    <property type="entry name" value="Transglutaminase"/>
</dbReference>
<evidence type="ECO:0000256" key="4">
    <source>
        <dbReference type="ARBA" id="ARBA00022837"/>
    </source>
</evidence>
<dbReference type="GeneID" id="100485935"/>
<dbReference type="InterPro" id="IPR036985">
    <property type="entry name" value="Transglutaminase-like_sf"/>
</dbReference>
<dbReference type="InterPro" id="IPR023608">
    <property type="entry name" value="Transglutaminase_animal"/>
</dbReference>
<dbReference type="InterPro" id="IPR014756">
    <property type="entry name" value="Ig_E-set"/>
</dbReference>
<comment type="cofactor">
    <cofactor evidence="9">
        <name>Ca(2+)</name>
        <dbReference type="ChEBI" id="CHEBI:29108"/>
    </cofactor>
    <text evidence="9">Binds 1 Ca(2+) ion per subunit.</text>
</comment>
<organism evidence="11 12">
    <name type="scientific">Xenopus tropicalis</name>
    <name type="common">Western clawed frog</name>
    <name type="synonym">Silurana tropicalis</name>
    <dbReference type="NCBI Taxonomy" id="8364"/>
    <lineage>
        <taxon>Eukaryota</taxon>
        <taxon>Metazoa</taxon>
        <taxon>Chordata</taxon>
        <taxon>Craniata</taxon>
        <taxon>Vertebrata</taxon>
        <taxon>Euteleostomi</taxon>
        <taxon>Amphibia</taxon>
        <taxon>Batrachia</taxon>
        <taxon>Anura</taxon>
        <taxon>Pipoidea</taxon>
        <taxon>Pipidae</taxon>
        <taxon>Xenopodinae</taxon>
        <taxon>Xenopus</taxon>
        <taxon>Silurana</taxon>
    </lineage>
</organism>
<evidence type="ECO:0000256" key="6">
    <source>
        <dbReference type="ARBA" id="ARBA00024222"/>
    </source>
</evidence>
<proteinExistence type="inferred from homology"/>
<keyword evidence="11" id="KW-1185">Reference proteome</keyword>
<evidence type="ECO:0000256" key="7">
    <source>
        <dbReference type="ARBA" id="ARBA00051843"/>
    </source>
</evidence>
<dbReference type="InterPro" id="IPR008958">
    <property type="entry name" value="Transglutaminase_C"/>
</dbReference>
<dbReference type="PANTHER" id="PTHR11590:SF50">
    <property type="entry name" value="PROTEIN-GLUTAMINE GAMMA-GLUTAMYLTRANSFERASE 6"/>
    <property type="match status" value="1"/>
</dbReference>
<reference evidence="12" key="1">
    <citation type="submission" date="2025-08" db="UniProtKB">
        <authorList>
            <consortium name="RefSeq"/>
        </authorList>
    </citation>
    <scope>IDENTIFICATION</scope>
    <source>
        <strain evidence="12">Nigerian</strain>
        <tissue evidence="12">Liver and blood</tissue>
    </source>
</reference>
<name>A0A8J1IW89_XENTR</name>
<evidence type="ECO:0000256" key="9">
    <source>
        <dbReference type="PIRSR" id="PIRSR000459-2"/>
    </source>
</evidence>
<evidence type="ECO:0000313" key="11">
    <source>
        <dbReference type="Proteomes" id="UP000008143"/>
    </source>
</evidence>
<dbReference type="InterPro" id="IPR036238">
    <property type="entry name" value="Transglutaminase_C_sf"/>
</dbReference>
<feature type="binding site" evidence="9">
    <location>
        <position position="393"/>
    </location>
    <ligand>
        <name>Ca(2+)</name>
        <dbReference type="ChEBI" id="CHEBI:29108"/>
    </ligand>
</feature>
<keyword evidence="4 9" id="KW-0106">Calcium</keyword>
<dbReference type="Pfam" id="PF00927">
    <property type="entry name" value="Transglut_C"/>
    <property type="match status" value="2"/>
</dbReference>
<dbReference type="SMART" id="SM00460">
    <property type="entry name" value="TGc"/>
    <property type="match status" value="1"/>
</dbReference>
<dbReference type="RefSeq" id="XP_031749864.1">
    <property type="nucleotide sequence ID" value="XM_031894004.1"/>
</dbReference>
<dbReference type="InterPro" id="IPR002931">
    <property type="entry name" value="Transglutaminase-like"/>
</dbReference>
<dbReference type="OMA" id="ESERHEY"/>
<feature type="active site" evidence="8">
    <location>
        <position position="330"/>
    </location>
</feature>
<dbReference type="FunFam" id="2.60.40.10:FF:000171">
    <property type="entry name" value="protein-glutamine gamma-glutamyltransferase 6"/>
    <property type="match status" value="1"/>
</dbReference>
<dbReference type="InterPro" id="IPR013808">
    <property type="entry name" value="Transglutaminase_AS"/>
</dbReference>
<accession>A0A8J1IW89</accession>
<dbReference type="OrthoDB" id="437511at2759"/>
<dbReference type="FunFam" id="2.60.40.10:FF:001482">
    <property type="entry name" value="Protein-glutamine gamma-glutamyltransferase 4"/>
    <property type="match status" value="1"/>
</dbReference>
<dbReference type="Gene3D" id="3.90.260.10">
    <property type="entry name" value="Transglutaminase-like"/>
    <property type="match status" value="1"/>
</dbReference>
<dbReference type="Xenbase" id="XB-GENE-22168644">
    <property type="gene designation" value="tgm3l.5"/>
</dbReference>
<dbReference type="Pfam" id="PF00868">
    <property type="entry name" value="Transglut_N"/>
    <property type="match status" value="1"/>
</dbReference>
<keyword evidence="5" id="KW-0012">Acyltransferase</keyword>
<comment type="similarity">
    <text evidence="1">Belongs to the transglutaminase superfamily. Transglutaminase family.</text>
</comment>
<dbReference type="GO" id="GO:0003810">
    <property type="term" value="F:protein-glutamine gamma-glutamyltransferase activity"/>
    <property type="evidence" value="ECO:0000318"/>
    <property type="project" value="GO_Central"/>
</dbReference>